<evidence type="ECO:0000256" key="7">
    <source>
        <dbReference type="HAMAP-Rule" id="MF_01416"/>
    </source>
</evidence>
<comment type="similarity">
    <text evidence="7">Belongs to the ATPase delta chain family.</text>
</comment>
<dbReference type="Pfam" id="PF00213">
    <property type="entry name" value="OSCP"/>
    <property type="match status" value="1"/>
</dbReference>
<evidence type="ECO:0000256" key="3">
    <source>
        <dbReference type="ARBA" id="ARBA00022781"/>
    </source>
</evidence>
<organism evidence="8 9">
    <name type="scientific">Mesohalobacter halotolerans</name>
    <dbReference type="NCBI Taxonomy" id="1883405"/>
    <lineage>
        <taxon>Bacteria</taxon>
        <taxon>Pseudomonadati</taxon>
        <taxon>Bacteroidota</taxon>
        <taxon>Flavobacteriia</taxon>
        <taxon>Flavobacteriales</taxon>
        <taxon>Flavobacteriaceae</taxon>
        <taxon>Mesohalobacter</taxon>
    </lineage>
</organism>
<dbReference type="AlphaFoldDB" id="A0A4U5TUP1"/>
<dbReference type="GO" id="GO:0046933">
    <property type="term" value="F:proton-transporting ATP synthase activity, rotational mechanism"/>
    <property type="evidence" value="ECO:0007669"/>
    <property type="project" value="UniProtKB-UniRule"/>
</dbReference>
<dbReference type="PRINTS" id="PR00125">
    <property type="entry name" value="ATPASEDELTA"/>
</dbReference>
<dbReference type="SUPFAM" id="SSF47928">
    <property type="entry name" value="N-terminal domain of the delta subunit of the F1F0-ATP synthase"/>
    <property type="match status" value="1"/>
</dbReference>
<evidence type="ECO:0000256" key="1">
    <source>
        <dbReference type="ARBA" id="ARBA00004370"/>
    </source>
</evidence>
<evidence type="ECO:0000256" key="5">
    <source>
        <dbReference type="ARBA" id="ARBA00023136"/>
    </source>
</evidence>
<accession>A0A4U5TUP1</accession>
<evidence type="ECO:0000313" key="9">
    <source>
        <dbReference type="Proteomes" id="UP000306552"/>
    </source>
</evidence>
<keyword evidence="7" id="KW-1003">Cell membrane</keyword>
<name>A0A4U5TUP1_9FLAO</name>
<gene>
    <name evidence="7 8" type="primary">atpH</name>
    <name evidence="8" type="ORF">FCN74_02155</name>
</gene>
<reference evidence="8 9" key="1">
    <citation type="submission" date="2019-04" db="EMBL/GenBank/DDBJ databases">
        <title>Psychroflexus halotolerans sp. nov., isolated from a marine solar saltern.</title>
        <authorList>
            <person name="Feng X."/>
        </authorList>
    </citation>
    <scope>NUCLEOTIDE SEQUENCE [LARGE SCALE GENOMIC DNA]</scope>
    <source>
        <strain evidence="8 9">WDS2C27</strain>
    </source>
</reference>
<evidence type="ECO:0000256" key="6">
    <source>
        <dbReference type="ARBA" id="ARBA00023310"/>
    </source>
</evidence>
<keyword evidence="9" id="KW-1185">Reference proteome</keyword>
<comment type="function">
    <text evidence="7">F(1)F(0) ATP synthase produces ATP from ADP in the presence of a proton or sodium gradient. F-type ATPases consist of two structural domains, F(1) containing the extramembraneous catalytic core and F(0) containing the membrane proton channel, linked together by a central stalk and a peripheral stalk. During catalysis, ATP synthesis in the catalytic domain of F(1) is coupled via a rotary mechanism of the central stalk subunits to proton translocation.</text>
</comment>
<comment type="function">
    <text evidence="7">This protein is part of the stalk that links CF(0) to CF(1). It either transmits conformational changes from CF(0) to CF(1) or is implicated in proton conduction.</text>
</comment>
<dbReference type="InterPro" id="IPR000711">
    <property type="entry name" value="ATPase_OSCP/dsu"/>
</dbReference>
<dbReference type="RefSeq" id="WP_138930947.1">
    <property type="nucleotide sequence ID" value="NZ_SWMU01000001.1"/>
</dbReference>
<dbReference type="NCBIfam" id="TIGR01145">
    <property type="entry name" value="ATP_synt_delta"/>
    <property type="match status" value="1"/>
</dbReference>
<dbReference type="InterPro" id="IPR026015">
    <property type="entry name" value="ATP_synth_OSCP/delta_N_sf"/>
</dbReference>
<dbReference type="GO" id="GO:0045259">
    <property type="term" value="C:proton-transporting ATP synthase complex"/>
    <property type="evidence" value="ECO:0007669"/>
    <property type="project" value="UniProtKB-KW"/>
</dbReference>
<dbReference type="GO" id="GO:0005886">
    <property type="term" value="C:plasma membrane"/>
    <property type="evidence" value="ECO:0007669"/>
    <property type="project" value="UniProtKB-SubCell"/>
</dbReference>
<dbReference type="Proteomes" id="UP000306552">
    <property type="component" value="Unassembled WGS sequence"/>
</dbReference>
<keyword evidence="7" id="KW-0139">CF(1)</keyword>
<dbReference type="HAMAP" id="MF_01416">
    <property type="entry name" value="ATP_synth_delta_bact"/>
    <property type="match status" value="1"/>
</dbReference>
<keyword evidence="5 7" id="KW-0472">Membrane</keyword>
<proteinExistence type="inferred from homology"/>
<dbReference type="Gene3D" id="1.10.520.20">
    <property type="entry name" value="N-terminal domain of the delta subunit of the F1F0-ATP synthase"/>
    <property type="match status" value="1"/>
</dbReference>
<dbReference type="EMBL" id="SWMU01000001">
    <property type="protein sequence ID" value="TKS57244.1"/>
    <property type="molecule type" value="Genomic_DNA"/>
</dbReference>
<protein>
    <recommendedName>
        <fullName evidence="7">ATP synthase subunit delta</fullName>
    </recommendedName>
    <alternativeName>
        <fullName evidence="7">ATP synthase F(1) sector subunit delta</fullName>
    </alternativeName>
    <alternativeName>
        <fullName evidence="7">F-type ATPase subunit delta</fullName>
        <shortName evidence="7">F-ATPase subunit delta</shortName>
    </alternativeName>
</protein>
<keyword evidence="4 7" id="KW-0406">Ion transport</keyword>
<keyword evidence="2 7" id="KW-0813">Transport</keyword>
<comment type="subcellular location">
    <subcellularLocation>
        <location evidence="7">Cell membrane</location>
        <topology evidence="7">Peripheral membrane protein</topology>
    </subcellularLocation>
    <subcellularLocation>
        <location evidence="1">Membrane</location>
    </subcellularLocation>
</comment>
<evidence type="ECO:0000256" key="4">
    <source>
        <dbReference type="ARBA" id="ARBA00023065"/>
    </source>
</evidence>
<comment type="caution">
    <text evidence="8">The sequence shown here is derived from an EMBL/GenBank/DDBJ whole genome shotgun (WGS) entry which is preliminary data.</text>
</comment>
<dbReference type="PANTHER" id="PTHR11910">
    <property type="entry name" value="ATP SYNTHASE DELTA CHAIN"/>
    <property type="match status" value="1"/>
</dbReference>
<keyword evidence="6 7" id="KW-0066">ATP synthesis</keyword>
<evidence type="ECO:0000313" key="8">
    <source>
        <dbReference type="EMBL" id="TKS57244.1"/>
    </source>
</evidence>
<evidence type="ECO:0000256" key="2">
    <source>
        <dbReference type="ARBA" id="ARBA00022448"/>
    </source>
</evidence>
<dbReference type="OrthoDB" id="9802471at2"/>
<sequence length="177" mass="20122">MGQRAAKRYAKAILDLAQEQKSVDQLLDDMLLIQNSITQNPELRSIFNSPVVKNKDKCAIAKAVFKDVDDMLHKLFDTLSENNRFNHLKWICQAYTTQYNTLHNIREAHISSAVRLDNSVIKALKEQIKNITGDEAKVTTALNEDLIGGFILNLNDLQYDASLSGKLNKLKRNLHTR</sequence>
<keyword evidence="3 7" id="KW-0375">Hydrogen ion transport</keyword>